<dbReference type="InterPro" id="IPR037914">
    <property type="entry name" value="SpoVT-AbrB_sf"/>
</dbReference>
<reference evidence="1 2" key="1">
    <citation type="submission" date="2018-04" db="EMBL/GenBank/DDBJ databases">
        <title>Polynucleobacter sp. UK-Long2-W17 genome.</title>
        <authorList>
            <person name="Hahn M.W."/>
        </authorList>
    </citation>
    <scope>NUCLEOTIDE SEQUENCE [LARGE SCALE GENOMIC DNA]</scope>
    <source>
        <strain evidence="1 2">UK-Long2-W17</strain>
    </source>
</reference>
<evidence type="ECO:0000313" key="1">
    <source>
        <dbReference type="EMBL" id="QKM60326.1"/>
    </source>
</evidence>
<dbReference type="Gene3D" id="2.10.260.10">
    <property type="match status" value="1"/>
</dbReference>
<evidence type="ECO:0000313" key="2">
    <source>
        <dbReference type="Proteomes" id="UP000501090"/>
    </source>
</evidence>
<dbReference type="Proteomes" id="UP000501090">
    <property type="component" value="Chromosome"/>
</dbReference>
<proteinExistence type="predicted"/>
<dbReference type="SUPFAM" id="SSF89447">
    <property type="entry name" value="AbrB/MazE/MraZ-like"/>
    <property type="match status" value="1"/>
</dbReference>
<gene>
    <name evidence="1" type="ORF">DN92_04300</name>
</gene>
<dbReference type="KEGG" id="pard:DN92_04300"/>
<sequence>MAPALKVEQTIQEWGNGLGVRITSPVAKAAHFSKGVPISVEVVKDGVLLRVVGKPKLSLSQKLKAFDPETHGGEVMTSTPIGKEII</sequence>
<dbReference type="RefSeq" id="WP_173960093.1">
    <property type="nucleotide sequence ID" value="NZ_CBCSCC010000002.1"/>
</dbReference>
<organism evidence="1 2">
    <name type="scientific">Polynucleobacter arcticus</name>
    <dbReference type="NCBI Taxonomy" id="1743165"/>
    <lineage>
        <taxon>Bacteria</taxon>
        <taxon>Pseudomonadati</taxon>
        <taxon>Pseudomonadota</taxon>
        <taxon>Betaproteobacteria</taxon>
        <taxon>Burkholderiales</taxon>
        <taxon>Burkholderiaceae</taxon>
        <taxon>Polynucleobacter</taxon>
    </lineage>
</organism>
<name>A0A6M9PR53_9BURK</name>
<dbReference type="EMBL" id="CP028940">
    <property type="protein sequence ID" value="QKM60326.1"/>
    <property type="molecule type" value="Genomic_DNA"/>
</dbReference>
<dbReference type="AlphaFoldDB" id="A0A6M9PR53"/>
<keyword evidence="2" id="KW-1185">Reference proteome</keyword>
<accession>A0A6M9PR53</accession>
<protein>
    <submittedName>
        <fullName evidence="1">PbsX family transcriptional regulator</fullName>
    </submittedName>
</protein>